<organism evidence="1 2">
    <name type="scientific">Amycolatopsis lurida NRRL 2430</name>
    <dbReference type="NCBI Taxonomy" id="1460371"/>
    <lineage>
        <taxon>Bacteria</taxon>
        <taxon>Bacillati</taxon>
        <taxon>Actinomycetota</taxon>
        <taxon>Actinomycetes</taxon>
        <taxon>Pseudonocardiales</taxon>
        <taxon>Pseudonocardiaceae</taxon>
        <taxon>Amycolatopsis</taxon>
    </lineage>
</organism>
<proteinExistence type="predicted"/>
<accession>A0A2P2FU51</accession>
<evidence type="ECO:0000313" key="2">
    <source>
        <dbReference type="Proteomes" id="UP000256220"/>
    </source>
</evidence>
<gene>
    <name evidence="1" type="ORF">BB31_17085</name>
</gene>
<name>A0A2P2FU51_AMYLU</name>
<reference evidence="1 2" key="1">
    <citation type="journal article" date="2014" name="Genome Announc.">
        <title>Draft Genome Sequence of Amycolatopsis lurida NRRL 2430, Producer of the Glycopeptide Family Antibiotic Ristocetin.</title>
        <authorList>
            <person name="Kwun M.J."/>
            <person name="Hong H.J."/>
        </authorList>
    </citation>
    <scope>NUCLEOTIDE SEQUENCE [LARGE SCALE GENOMIC DNA]</scope>
    <source>
        <strain evidence="1 2">NRRL 2430</strain>
    </source>
</reference>
<dbReference type="Proteomes" id="UP000256220">
    <property type="component" value="Unassembled WGS sequence"/>
</dbReference>
<dbReference type="AlphaFoldDB" id="A0A2P2FU51"/>
<dbReference type="SUPFAM" id="SSF52540">
    <property type="entry name" value="P-loop containing nucleoside triphosphate hydrolases"/>
    <property type="match status" value="1"/>
</dbReference>
<dbReference type="EMBL" id="JFBM01000013">
    <property type="protein sequence ID" value="KFU80215.1"/>
    <property type="molecule type" value="Genomic_DNA"/>
</dbReference>
<comment type="caution">
    <text evidence="1">The sequence shown here is derived from an EMBL/GenBank/DDBJ whole genome shotgun (WGS) entry which is preliminary data.</text>
</comment>
<evidence type="ECO:0000313" key="1">
    <source>
        <dbReference type="EMBL" id="KFU80215.1"/>
    </source>
</evidence>
<keyword evidence="2" id="KW-1185">Reference proteome</keyword>
<sequence>MGRHSPAVKLTRRMLINREVGAPSRPQPVTLLLGPVGSGKSTALEAIRHDLGWGVVHAGFDFGRGDRPSTVDVLTKLAYALSSKWRNRPKPQFVRFTIALIAVQADLPGRNRHDDRDQLKTLITTFHGIRWTPQADELLTTLTDTAKATGLVESAYADVFRQAFPHLVRNIRPRLGKALKYLADFPNAEGKDPFDALIELNRLAHGTARDDKAVTEWLIAAFLGDVRENHRRMAKPEEKSPCACDLSERRRHWHNWVLLLDDVHHAGGTEFLADLIAARERYVLHHPNDRDTHDALLIVATSGRWHQDWGTAWLAPWKPAASAPPAVRPVVACEEAGYEDWANPRAGELESPYYPVMLTPQPIGQIARVLDSGATTPKVKLAHLATGGLPSAIERIAGTLRGRDVREGARDVLTTAADGEQDPCYHRLKELGLTEYLDGVHIDDFVTAAPFATAPWLIPDAAQSRIDQPHVGRILTELRIALWVTAKNSTATTEDQAALHPWIAANLVSALARRDDGPTYAGQFEALRDDPDTAQDPVRLAYCNLALGDIGAVVRFFESEFNRIPHAEWIAKLHLVLHAPDDLPPGRKHAELYEELVNLDSACHPDGRTEIRNNIARLIAAGWLTANPFAVRGLDQQQVIENAFAALATTSHRPDVGALVAAKDLARRGEFP</sequence>
<protein>
    <submittedName>
        <fullName evidence="1">Uncharacterized protein</fullName>
    </submittedName>
</protein>
<dbReference type="InterPro" id="IPR027417">
    <property type="entry name" value="P-loop_NTPase"/>
</dbReference>